<evidence type="ECO:0000313" key="2">
    <source>
        <dbReference type="Proteomes" id="UP000007015"/>
    </source>
</evidence>
<accession>A2Z541</accession>
<dbReference type="Gramene" id="BGIOSGA032544-TA">
    <property type="protein sequence ID" value="BGIOSGA032544-PA"/>
    <property type="gene ID" value="BGIOSGA032544"/>
</dbReference>
<dbReference type="EMBL" id="CM000135">
    <property type="protein sequence ID" value="EAY77725.1"/>
    <property type="molecule type" value="Genomic_DNA"/>
</dbReference>
<keyword evidence="2" id="KW-1185">Reference proteome</keyword>
<reference evidence="1 2" key="1">
    <citation type="journal article" date="2005" name="PLoS Biol.">
        <title>The genomes of Oryza sativa: a history of duplications.</title>
        <authorList>
            <person name="Yu J."/>
            <person name="Wang J."/>
            <person name="Lin W."/>
            <person name="Li S."/>
            <person name="Li H."/>
            <person name="Zhou J."/>
            <person name="Ni P."/>
            <person name="Dong W."/>
            <person name="Hu S."/>
            <person name="Zeng C."/>
            <person name="Zhang J."/>
            <person name="Zhang Y."/>
            <person name="Li R."/>
            <person name="Xu Z."/>
            <person name="Li S."/>
            <person name="Li X."/>
            <person name="Zheng H."/>
            <person name="Cong L."/>
            <person name="Lin L."/>
            <person name="Yin J."/>
            <person name="Geng J."/>
            <person name="Li G."/>
            <person name="Shi J."/>
            <person name="Liu J."/>
            <person name="Lv H."/>
            <person name="Li J."/>
            <person name="Wang J."/>
            <person name="Deng Y."/>
            <person name="Ran L."/>
            <person name="Shi X."/>
            <person name="Wang X."/>
            <person name="Wu Q."/>
            <person name="Li C."/>
            <person name="Ren X."/>
            <person name="Wang J."/>
            <person name="Wang X."/>
            <person name="Li D."/>
            <person name="Liu D."/>
            <person name="Zhang X."/>
            <person name="Ji Z."/>
            <person name="Zhao W."/>
            <person name="Sun Y."/>
            <person name="Zhang Z."/>
            <person name="Bao J."/>
            <person name="Han Y."/>
            <person name="Dong L."/>
            <person name="Ji J."/>
            <person name="Chen P."/>
            <person name="Wu S."/>
            <person name="Liu J."/>
            <person name="Xiao Y."/>
            <person name="Bu D."/>
            <person name="Tan J."/>
            <person name="Yang L."/>
            <person name="Ye C."/>
            <person name="Zhang J."/>
            <person name="Xu J."/>
            <person name="Zhou Y."/>
            <person name="Yu Y."/>
            <person name="Zhang B."/>
            <person name="Zhuang S."/>
            <person name="Wei H."/>
            <person name="Liu B."/>
            <person name="Lei M."/>
            <person name="Yu H."/>
            <person name="Li Y."/>
            <person name="Xu H."/>
            <person name="Wei S."/>
            <person name="He X."/>
            <person name="Fang L."/>
            <person name="Zhang Z."/>
            <person name="Zhang Y."/>
            <person name="Huang X."/>
            <person name="Su Z."/>
            <person name="Tong W."/>
            <person name="Li J."/>
            <person name="Tong Z."/>
            <person name="Li S."/>
            <person name="Ye J."/>
            <person name="Wang L."/>
            <person name="Fang L."/>
            <person name="Lei T."/>
            <person name="Chen C."/>
            <person name="Chen H."/>
            <person name="Xu Z."/>
            <person name="Li H."/>
            <person name="Huang H."/>
            <person name="Zhang F."/>
            <person name="Xu H."/>
            <person name="Li N."/>
            <person name="Zhao C."/>
            <person name="Li S."/>
            <person name="Dong L."/>
            <person name="Huang Y."/>
            <person name="Li L."/>
            <person name="Xi Y."/>
            <person name="Qi Q."/>
            <person name="Li W."/>
            <person name="Zhang B."/>
            <person name="Hu W."/>
            <person name="Zhang Y."/>
            <person name="Tian X."/>
            <person name="Jiao Y."/>
            <person name="Liang X."/>
            <person name="Jin J."/>
            <person name="Gao L."/>
            <person name="Zheng W."/>
            <person name="Hao B."/>
            <person name="Liu S."/>
            <person name="Wang W."/>
            <person name="Yuan L."/>
            <person name="Cao M."/>
            <person name="McDermott J."/>
            <person name="Samudrala R."/>
            <person name="Wang J."/>
            <person name="Wong G.K."/>
            <person name="Yang H."/>
        </authorList>
    </citation>
    <scope>NUCLEOTIDE SEQUENCE [LARGE SCALE GENOMIC DNA]</scope>
    <source>
        <strain evidence="2">cv. 93-11</strain>
    </source>
</reference>
<evidence type="ECO:0000313" key="1">
    <source>
        <dbReference type="EMBL" id="EAY77725.1"/>
    </source>
</evidence>
<protein>
    <submittedName>
        <fullName evidence="1">Uncharacterized protein</fullName>
    </submittedName>
</protein>
<dbReference type="Proteomes" id="UP000007015">
    <property type="component" value="Chromosome 10"/>
</dbReference>
<sequence length="89" mass="9883">MTPFATSAATIPPVTPSRWGRRWDSTWLLPVKTLQTELLGNEDVWTALSYRTYPRRPSGRTIGTILIPAGAGPLPYIIGCNKNVDRDND</sequence>
<organism evidence="1 2">
    <name type="scientific">Oryza sativa subsp. indica</name>
    <name type="common">Rice</name>
    <dbReference type="NCBI Taxonomy" id="39946"/>
    <lineage>
        <taxon>Eukaryota</taxon>
        <taxon>Viridiplantae</taxon>
        <taxon>Streptophyta</taxon>
        <taxon>Embryophyta</taxon>
        <taxon>Tracheophyta</taxon>
        <taxon>Spermatophyta</taxon>
        <taxon>Magnoliopsida</taxon>
        <taxon>Liliopsida</taxon>
        <taxon>Poales</taxon>
        <taxon>Poaceae</taxon>
        <taxon>BOP clade</taxon>
        <taxon>Oryzoideae</taxon>
        <taxon>Oryzeae</taxon>
        <taxon>Oryzinae</taxon>
        <taxon>Oryza</taxon>
        <taxon>Oryza sativa</taxon>
    </lineage>
</organism>
<dbReference type="HOGENOM" id="CLU_2458716_0_0_1"/>
<proteinExistence type="predicted"/>
<name>A2Z541_ORYSI</name>
<dbReference type="AlphaFoldDB" id="A2Z541"/>
<gene>
    <name evidence="1" type="ORF">OsI_32767</name>
</gene>